<dbReference type="SUPFAM" id="SSF82199">
    <property type="entry name" value="SET domain"/>
    <property type="match status" value="1"/>
</dbReference>
<keyword evidence="2" id="KW-0732">Signal</keyword>
<dbReference type="PANTHER" id="PTHR38564:SF2">
    <property type="entry name" value="WU:FC46H12 PRECURSOR"/>
    <property type="match status" value="1"/>
</dbReference>
<feature type="compositionally biased region" description="Basic and acidic residues" evidence="1">
    <location>
        <begin position="1058"/>
        <end position="1080"/>
    </location>
</feature>
<evidence type="ECO:0000256" key="1">
    <source>
        <dbReference type="SAM" id="MobiDB-lite"/>
    </source>
</evidence>
<feature type="region of interest" description="Disordered" evidence="1">
    <location>
        <begin position="672"/>
        <end position="700"/>
    </location>
</feature>
<feature type="compositionally biased region" description="Basic and acidic residues" evidence="1">
    <location>
        <begin position="1581"/>
        <end position="1604"/>
    </location>
</feature>
<feature type="region of interest" description="Disordered" evidence="1">
    <location>
        <begin position="1503"/>
        <end position="1525"/>
    </location>
</feature>
<dbReference type="InterPro" id="IPR046341">
    <property type="entry name" value="SET_dom_sf"/>
</dbReference>
<organism evidence="3 4">
    <name type="scientific">Symbiodinium microadriaticum</name>
    <name type="common">Dinoflagellate</name>
    <name type="synonym">Zooxanthella microadriatica</name>
    <dbReference type="NCBI Taxonomy" id="2951"/>
    <lineage>
        <taxon>Eukaryota</taxon>
        <taxon>Sar</taxon>
        <taxon>Alveolata</taxon>
        <taxon>Dinophyceae</taxon>
        <taxon>Suessiales</taxon>
        <taxon>Symbiodiniaceae</taxon>
        <taxon>Symbiodinium</taxon>
    </lineage>
</organism>
<dbReference type="OrthoDB" id="207300at2759"/>
<feature type="compositionally biased region" description="Basic and acidic residues" evidence="1">
    <location>
        <begin position="1636"/>
        <end position="1647"/>
    </location>
</feature>
<sequence>MSRKIIAALAFAPAVIANSCPGSSSLIHASCQVAVTADATCSEVMSEMEARVAGISTGAWHDPHNNGTYSEQDKGAGELSFQRLTGNKKYTDKLKFTFEDAPSGTCNIQGCSESQVFSVKDFSTNYCNLRMLYCGMHQGCIPVKKDFAITETSVSPSLGASKNAADCLKTVREQFLSPQPSPIAPPFQCPPAGFETVNNFDLDSFISKRWYIQQQMETKYLPKTQNRCVYAEYKLQQKKTFWGYDVAVHNHAEGVVDKARGKLEVLDYDEAAGYALISGGAPTLPAEAGCMTGSGTNGSGLWIFTREQKRDEALVQKVRAIAAQKGFDLSVLNDVDQSACGSITQVRVEPTEDLAKGELGIVEALSDRVALILLLIQDELEWLQGSDGYGAAAAMSSVHPKESLFQEHSEKFPSSALGLQKHLADRDQGVELLNHRAGALQLTRFGNGIVAYAHKHYDVGEQVWVSYGGKSNAELLSQHLPFFRYGFVDPDNGQEAVYIRLGVHLQATGDVDGWRPFAFELQKMALIQDLLEGAEPEGAIFKLALRPREWEPRLLPILRTLAWSDEDELPKEAKELDFDTLVMLMRRCGASTDAAVPSSKIRRITAASLLSMVLYPCFKLQGMLSEGESQNRPQVAQGRAESAVLLHAGPSEQIGMKDHPFAEVGDYFSQEGQQQHAGNATFDGQHEGAQGREELPSREEESPTVCLALIAKTSSANELLVRVKHLSGQHENMFSQRYLVVDAHGEKVDASISSAADSLVREKHLEKWLAVNHSKAYEDSVNFTAAWSSSLQLEAEAMGHGSMDSDMPVKELDHYFAIDQCSADYLAILESDMIVSRQFGYSWISEGIQALQDNDDLILVMPAFSGLSERKIKIRPTTRPIVKSSNGKFAGHVRLVDTTCEHPFSLPGHASLLDLRRYKELVSFGQVLEHRCGGALVHGKPCKKMAYVRKCGGTRSWASALECVICNSPALRQAHLAEEKRGWLRYAPLASMRYDMGGLRAEISKAELQHEALGTTLPGAAAMNQKQQGMQSPEVESQAYAVLEVYEDAIRAKTKTTTKGDKAIDPDDSDDSHTEDRPDMEAEAAASQGGPLLRNVVFPRAAEEARELFRAGQRQGAKESLVIKACTSNAKSFEAVGATLVEHYSGVHLKAQFAYDDAYPQEDEEAEEYDDTSYPAFGDDPEHPEASILLTEVNSVDFEAAAPGSGQMAIETKQGLFWYPEQNPELACLNFAPMLRELFKLGKTLLPKDTQKAVERFSDLHCGKLLDDKRTARNQAQGILNMMSFVNRKRRNLKDGSRMSETMKELIECSRVNDSDDDVVVLEERQAQQKDNVVINLENDLVTTKTKKDYTIHTDHALGVLVRLHKDGRVEQADMTKEAPKFGFLVGVFADGERGVSELPALPVSGKIPEGKKSKCKKKCAKATESKPKPKASAKSAKAKAAAVQRITDEAQIDLPTERTAGICACKCTCMHCRILQDILAIMGNDLSRTVIAVGHALEQVQGQNSNDAAHPAAAAAPAPAPMPAPHHRLQYEKWSTAELLKRSSFDVDLEKTQLRLPGEADPAEDIGRQMTSWAGSDKSWQMEKGHGVKREQDDSSWTRKAWDNEGVPYEVDDEEEEEQDEEPNAPADGPADKNLGADKGPDKDGGIDCSSAAVQYKKRAAELLKRSSFDVDLEKTQLRWPGPTSVEHEVTSHGEKVEMVLEIVPEGWEDDFQIWYWACHGEAGAGALVLSLPGQLDSPLPVLSAMAPKGNKPAAAKGKASAAAKAAAEAKAAAAAKKGQQSNMITQLKAAKRKLDEAMITGEELNPDVKQSLENKAAFLHEYNSLSLFDSKKEQMLQAWKTDKTLKQWAESKTTHQSFTSVFQEKLENYGTKFDVAKVLNLDPDSKEQSKILNTILQDLPQDDAWDESNPLEKGLKQMNMIRGSGLIPTHT</sequence>
<accession>A0A1Q9EDP9</accession>
<feature type="chain" id="PRO_5012457986" evidence="2">
    <location>
        <begin position="18"/>
        <end position="1933"/>
    </location>
</feature>
<feature type="signal peptide" evidence="2">
    <location>
        <begin position="1"/>
        <end position="17"/>
    </location>
</feature>
<gene>
    <name evidence="3" type="ORF">AK812_SmicGene11295</name>
</gene>
<evidence type="ECO:0000313" key="3">
    <source>
        <dbReference type="EMBL" id="OLQ05539.1"/>
    </source>
</evidence>
<evidence type="ECO:0000256" key="2">
    <source>
        <dbReference type="SAM" id="SignalP"/>
    </source>
</evidence>
<feature type="compositionally biased region" description="Low complexity" evidence="1">
    <location>
        <begin position="1509"/>
        <end position="1518"/>
    </location>
</feature>
<comment type="caution">
    <text evidence="3">The sequence shown here is derived from an EMBL/GenBank/DDBJ whole genome shotgun (WGS) entry which is preliminary data.</text>
</comment>
<evidence type="ECO:0000313" key="4">
    <source>
        <dbReference type="Proteomes" id="UP000186817"/>
    </source>
</evidence>
<dbReference type="Gene3D" id="2.40.128.20">
    <property type="match status" value="1"/>
</dbReference>
<dbReference type="SUPFAM" id="SSF50814">
    <property type="entry name" value="Lipocalins"/>
    <property type="match status" value="1"/>
</dbReference>
<feature type="region of interest" description="Disordered" evidence="1">
    <location>
        <begin position="1557"/>
        <end position="1649"/>
    </location>
</feature>
<dbReference type="PANTHER" id="PTHR38564">
    <property type="entry name" value="SI:CH73-250A16.5-RELATED"/>
    <property type="match status" value="1"/>
</dbReference>
<dbReference type="InterPro" id="IPR012674">
    <property type="entry name" value="Calycin"/>
</dbReference>
<feature type="compositionally biased region" description="Acidic residues" evidence="1">
    <location>
        <begin position="1611"/>
        <end position="1624"/>
    </location>
</feature>
<protein>
    <submittedName>
        <fullName evidence="3">Uncharacterized protein</fullName>
    </submittedName>
</protein>
<reference evidence="3 4" key="1">
    <citation type="submission" date="2016-02" db="EMBL/GenBank/DDBJ databases">
        <title>Genome analysis of coral dinoflagellate symbionts highlights evolutionary adaptations to a symbiotic lifestyle.</title>
        <authorList>
            <person name="Aranda M."/>
            <person name="Li Y."/>
            <person name="Liew Y.J."/>
            <person name="Baumgarten S."/>
            <person name="Simakov O."/>
            <person name="Wilson M."/>
            <person name="Piel J."/>
            <person name="Ashoor H."/>
            <person name="Bougouffa S."/>
            <person name="Bajic V.B."/>
            <person name="Ryu T."/>
            <person name="Ravasi T."/>
            <person name="Bayer T."/>
            <person name="Micklem G."/>
            <person name="Kim H."/>
            <person name="Bhak J."/>
            <person name="Lajeunesse T.C."/>
            <person name="Voolstra C.R."/>
        </authorList>
    </citation>
    <scope>NUCLEOTIDE SEQUENCE [LARGE SCALE GENOMIC DNA]</scope>
    <source>
        <strain evidence="3 4">CCMP2467</strain>
    </source>
</reference>
<feature type="compositionally biased region" description="Basic and acidic residues" evidence="1">
    <location>
        <begin position="684"/>
        <end position="700"/>
    </location>
</feature>
<proteinExistence type="predicted"/>
<dbReference type="EMBL" id="LSRX01000182">
    <property type="protein sequence ID" value="OLQ05539.1"/>
    <property type="molecule type" value="Genomic_DNA"/>
</dbReference>
<feature type="region of interest" description="Disordered" evidence="1">
    <location>
        <begin position="1055"/>
        <end position="1092"/>
    </location>
</feature>
<dbReference type="Proteomes" id="UP000186817">
    <property type="component" value="Unassembled WGS sequence"/>
</dbReference>
<name>A0A1Q9EDP9_SYMMI</name>
<keyword evidence="4" id="KW-1185">Reference proteome</keyword>